<gene>
    <name evidence="3" type="ORF">KIN20_022850</name>
</gene>
<name>A0AAD5MUP2_PARTN</name>
<evidence type="ECO:0000313" key="3">
    <source>
        <dbReference type="EMBL" id="KAJ1363083.1"/>
    </source>
</evidence>
<dbReference type="Proteomes" id="UP001196413">
    <property type="component" value="Unassembled WGS sequence"/>
</dbReference>
<feature type="compositionally biased region" description="Basic and acidic residues" evidence="1">
    <location>
        <begin position="44"/>
        <end position="60"/>
    </location>
</feature>
<feature type="signal peptide" evidence="2">
    <location>
        <begin position="1"/>
        <end position="22"/>
    </location>
</feature>
<keyword evidence="2" id="KW-0732">Signal</keyword>
<feature type="compositionally biased region" description="Basic residues" evidence="1">
    <location>
        <begin position="61"/>
        <end position="72"/>
    </location>
</feature>
<dbReference type="EMBL" id="JAHQIW010004608">
    <property type="protein sequence ID" value="KAJ1363083.1"/>
    <property type="molecule type" value="Genomic_DNA"/>
</dbReference>
<dbReference type="AlphaFoldDB" id="A0AAD5MUP2"/>
<comment type="caution">
    <text evidence="3">The sequence shown here is derived from an EMBL/GenBank/DDBJ whole genome shotgun (WGS) entry which is preliminary data.</text>
</comment>
<reference evidence="3" key="1">
    <citation type="submission" date="2021-06" db="EMBL/GenBank/DDBJ databases">
        <title>Parelaphostrongylus tenuis whole genome reference sequence.</title>
        <authorList>
            <person name="Garwood T.J."/>
            <person name="Larsen P.A."/>
            <person name="Fountain-Jones N.M."/>
            <person name="Garbe J.R."/>
            <person name="Macchietto M.G."/>
            <person name="Kania S.A."/>
            <person name="Gerhold R.W."/>
            <person name="Richards J.E."/>
            <person name="Wolf T.M."/>
        </authorList>
    </citation>
    <scope>NUCLEOTIDE SEQUENCE</scope>
    <source>
        <strain evidence="3">MNPRO001-30</strain>
        <tissue evidence="3">Meninges</tissue>
    </source>
</reference>
<accession>A0AAD5MUP2</accession>
<sequence length="72" mass="8242">MDWFGVGVGGALLLGLLALASGYPRGVKDFATFIEWLRTNSDEWDRVHSKESHGRQSRGEQRRRRDSTKKHD</sequence>
<evidence type="ECO:0000256" key="1">
    <source>
        <dbReference type="SAM" id="MobiDB-lite"/>
    </source>
</evidence>
<keyword evidence="4" id="KW-1185">Reference proteome</keyword>
<feature type="chain" id="PRO_5042129032" evidence="2">
    <location>
        <begin position="23"/>
        <end position="72"/>
    </location>
</feature>
<evidence type="ECO:0000313" key="4">
    <source>
        <dbReference type="Proteomes" id="UP001196413"/>
    </source>
</evidence>
<proteinExistence type="predicted"/>
<evidence type="ECO:0000256" key="2">
    <source>
        <dbReference type="SAM" id="SignalP"/>
    </source>
</evidence>
<organism evidence="3 4">
    <name type="scientific">Parelaphostrongylus tenuis</name>
    <name type="common">Meningeal worm</name>
    <dbReference type="NCBI Taxonomy" id="148309"/>
    <lineage>
        <taxon>Eukaryota</taxon>
        <taxon>Metazoa</taxon>
        <taxon>Ecdysozoa</taxon>
        <taxon>Nematoda</taxon>
        <taxon>Chromadorea</taxon>
        <taxon>Rhabditida</taxon>
        <taxon>Rhabditina</taxon>
        <taxon>Rhabditomorpha</taxon>
        <taxon>Strongyloidea</taxon>
        <taxon>Metastrongylidae</taxon>
        <taxon>Parelaphostrongylus</taxon>
    </lineage>
</organism>
<protein>
    <submittedName>
        <fullName evidence="3">Uncharacterized protein</fullName>
    </submittedName>
</protein>
<feature type="region of interest" description="Disordered" evidence="1">
    <location>
        <begin position="44"/>
        <end position="72"/>
    </location>
</feature>